<dbReference type="InterPro" id="IPR025855">
    <property type="entry name" value="Replic_Relax"/>
</dbReference>
<gene>
    <name evidence="1" type="ORF">ACEZDJ_31335</name>
</gene>
<organism evidence="1 2">
    <name type="scientific">Streptacidiphilus cavernicola</name>
    <dbReference type="NCBI Taxonomy" id="3342716"/>
    <lineage>
        <taxon>Bacteria</taxon>
        <taxon>Bacillati</taxon>
        <taxon>Actinomycetota</taxon>
        <taxon>Actinomycetes</taxon>
        <taxon>Kitasatosporales</taxon>
        <taxon>Streptomycetaceae</taxon>
        <taxon>Streptacidiphilus</taxon>
    </lineage>
</organism>
<evidence type="ECO:0000313" key="1">
    <source>
        <dbReference type="EMBL" id="MFC1405793.1"/>
    </source>
</evidence>
<dbReference type="EMBL" id="JBHEZZ010000023">
    <property type="protein sequence ID" value="MFC1405793.1"/>
    <property type="molecule type" value="Genomic_DNA"/>
</dbReference>
<evidence type="ECO:0000313" key="2">
    <source>
        <dbReference type="Proteomes" id="UP001592528"/>
    </source>
</evidence>
<reference evidence="1 2" key="1">
    <citation type="submission" date="2024-09" db="EMBL/GenBank/DDBJ databases">
        <authorList>
            <person name="Lee S.D."/>
        </authorList>
    </citation>
    <scope>NUCLEOTIDE SEQUENCE [LARGE SCALE GENOMIC DNA]</scope>
    <source>
        <strain evidence="1 2">N1-5</strain>
    </source>
</reference>
<proteinExistence type="predicted"/>
<comment type="caution">
    <text evidence="1">The sequence shown here is derived from an EMBL/GenBank/DDBJ whole genome shotgun (WGS) entry which is preliminary data.</text>
</comment>
<name>A0ABV6UWJ7_9ACTN</name>
<sequence length="295" mass="32828">MTTTDTTFAQQAIAVLFQHRMATLAQLGQLLSPERSLEWPRKKMNQLRAQGLADLVKAPPGGAGVWHLTDYGRQVAADWPELRGRTCPPVAADPLAVRLRAAHTLTVLRAHLAFLAEARTRGDEYGVLDWIPEVLHKVTDHHQDAVIADALLRYTANTPEGRVQYRAFVEVDRATMSSERLAAKLIAYARFLDYTPVPPGRRSAAQNQSTMPMWQRFYPKYPRVLFVITNCGEQGLRHRIEDLKSMAGAHPLAAHLVRKVPVGVARLEDLEAYGPGAAVWTALDGRSQPCGWTEL</sequence>
<dbReference type="RefSeq" id="WP_051726411.1">
    <property type="nucleotide sequence ID" value="NZ_JBHEZZ010000023.1"/>
</dbReference>
<keyword evidence="2" id="KW-1185">Reference proteome</keyword>
<accession>A0ABV6UWJ7</accession>
<dbReference type="Proteomes" id="UP001592528">
    <property type="component" value="Unassembled WGS sequence"/>
</dbReference>
<dbReference type="Pfam" id="PF13814">
    <property type="entry name" value="Replic_Relax"/>
    <property type="match status" value="1"/>
</dbReference>
<protein>
    <submittedName>
        <fullName evidence="1">Replication-relaxation family protein</fullName>
    </submittedName>
</protein>